<dbReference type="InterPro" id="IPR004399">
    <property type="entry name" value="HMP/HMP-P_kinase_dom"/>
</dbReference>
<accession>A0A9D9DW51</accession>
<evidence type="ECO:0000256" key="1">
    <source>
        <dbReference type="ARBA" id="ARBA00004948"/>
    </source>
</evidence>
<organism evidence="4 5">
    <name type="scientific">Candidatus Pullibacteroides excrementavium</name>
    <dbReference type="NCBI Taxonomy" id="2840905"/>
    <lineage>
        <taxon>Bacteria</taxon>
        <taxon>Pseudomonadati</taxon>
        <taxon>Bacteroidota</taxon>
        <taxon>Bacteroidia</taxon>
        <taxon>Bacteroidales</taxon>
        <taxon>Candidatus Pullibacteroides</taxon>
    </lineage>
</organism>
<dbReference type="SUPFAM" id="SSF53613">
    <property type="entry name" value="Ribokinase-like"/>
    <property type="match status" value="1"/>
</dbReference>
<dbReference type="EC" id="2.7.1.49" evidence="2"/>
<dbReference type="AlphaFoldDB" id="A0A9D9DW51"/>
<dbReference type="InterPro" id="IPR029056">
    <property type="entry name" value="Ribokinase-like"/>
</dbReference>
<dbReference type="PANTHER" id="PTHR20858">
    <property type="entry name" value="PHOSPHOMETHYLPYRIMIDINE KINASE"/>
    <property type="match status" value="1"/>
</dbReference>
<sequence length="267" mass="29037">MKEYQKVLCIAGSECLGSSGVQADLKAISACGAFGAGALTCLVNMSTTKVKDIMPLPEDFVTSSIRSFLDDVKADAIKTGMLFTKPLIDRIGSTLLDYPEIPKVVDPVMVAATGDRLIELEAIEAYKESMFPVATLITPNFKEACLLLGHEFGKEDLQADMDYLCRWGNAAIVKSFHQDGKFMDVFSSGQGQPLRLFEKRFIETKNVNGTGCTFSSSIAAFIARGFVLEEAVAHAEDYIGKAIEEGSKYHFGAGNGPVCHFYNEMPL</sequence>
<dbReference type="Pfam" id="PF08543">
    <property type="entry name" value="Phos_pyr_kin"/>
    <property type="match status" value="1"/>
</dbReference>
<dbReference type="InterPro" id="IPR013749">
    <property type="entry name" value="PM/HMP-P_kinase-1"/>
</dbReference>
<dbReference type="GO" id="GO:0008972">
    <property type="term" value="F:phosphomethylpyrimidine kinase activity"/>
    <property type="evidence" value="ECO:0007669"/>
    <property type="project" value="InterPro"/>
</dbReference>
<evidence type="ECO:0000313" key="5">
    <source>
        <dbReference type="Proteomes" id="UP000823612"/>
    </source>
</evidence>
<dbReference type="EMBL" id="JADIMZ010000052">
    <property type="protein sequence ID" value="MBO8432374.1"/>
    <property type="molecule type" value="Genomic_DNA"/>
</dbReference>
<dbReference type="CDD" id="cd01169">
    <property type="entry name" value="HMPP_kinase"/>
    <property type="match status" value="1"/>
</dbReference>
<keyword evidence="4" id="KW-0808">Transferase</keyword>
<evidence type="ECO:0000256" key="2">
    <source>
        <dbReference type="ARBA" id="ARBA00012135"/>
    </source>
</evidence>
<comment type="pathway">
    <text evidence="1">Cofactor biosynthesis; thiamine diphosphate biosynthesis.</text>
</comment>
<dbReference type="GO" id="GO:0008902">
    <property type="term" value="F:hydroxymethylpyrimidine kinase activity"/>
    <property type="evidence" value="ECO:0007669"/>
    <property type="project" value="UniProtKB-EC"/>
</dbReference>
<feature type="domain" description="Pyridoxamine kinase/Phosphomethylpyrimidine kinase" evidence="3">
    <location>
        <begin position="16"/>
        <end position="258"/>
    </location>
</feature>
<dbReference type="NCBIfam" id="TIGR00097">
    <property type="entry name" value="HMP-P_kinase"/>
    <property type="match status" value="1"/>
</dbReference>
<reference evidence="4" key="2">
    <citation type="journal article" date="2021" name="PeerJ">
        <title>Extensive microbial diversity within the chicken gut microbiome revealed by metagenomics and culture.</title>
        <authorList>
            <person name="Gilroy R."/>
            <person name="Ravi A."/>
            <person name="Getino M."/>
            <person name="Pursley I."/>
            <person name="Horton D.L."/>
            <person name="Alikhan N.F."/>
            <person name="Baker D."/>
            <person name="Gharbi K."/>
            <person name="Hall N."/>
            <person name="Watson M."/>
            <person name="Adriaenssens E.M."/>
            <person name="Foster-Nyarko E."/>
            <person name="Jarju S."/>
            <person name="Secka A."/>
            <person name="Antonio M."/>
            <person name="Oren A."/>
            <person name="Chaudhuri R.R."/>
            <person name="La Ragione R."/>
            <person name="Hildebrand F."/>
            <person name="Pallen M.J."/>
        </authorList>
    </citation>
    <scope>NUCLEOTIDE SEQUENCE</scope>
    <source>
        <strain evidence="4">2889</strain>
    </source>
</reference>
<evidence type="ECO:0000259" key="3">
    <source>
        <dbReference type="Pfam" id="PF08543"/>
    </source>
</evidence>
<dbReference type="Proteomes" id="UP000823612">
    <property type="component" value="Unassembled WGS sequence"/>
</dbReference>
<dbReference type="PANTHER" id="PTHR20858:SF17">
    <property type="entry name" value="HYDROXYMETHYLPYRIMIDINE_PHOSPHOMETHYLPYRIMIDINE KINASE THI20-RELATED"/>
    <property type="match status" value="1"/>
</dbReference>
<gene>
    <name evidence="4" type="primary">thiD</name>
    <name evidence="4" type="ORF">IAB08_03655</name>
</gene>
<dbReference type="Gene3D" id="3.40.1190.20">
    <property type="match status" value="1"/>
</dbReference>
<protein>
    <recommendedName>
        <fullName evidence="2">hydroxymethylpyrimidine kinase</fullName>
        <ecNumber evidence="2">2.7.1.49</ecNumber>
    </recommendedName>
</protein>
<name>A0A9D9DW51_9BACT</name>
<evidence type="ECO:0000313" key="4">
    <source>
        <dbReference type="EMBL" id="MBO8432374.1"/>
    </source>
</evidence>
<keyword evidence="4" id="KW-0418">Kinase</keyword>
<dbReference type="GO" id="GO:0005829">
    <property type="term" value="C:cytosol"/>
    <property type="evidence" value="ECO:0007669"/>
    <property type="project" value="TreeGrafter"/>
</dbReference>
<reference evidence="4" key="1">
    <citation type="submission" date="2020-10" db="EMBL/GenBank/DDBJ databases">
        <authorList>
            <person name="Gilroy R."/>
        </authorList>
    </citation>
    <scope>NUCLEOTIDE SEQUENCE</scope>
    <source>
        <strain evidence="4">2889</strain>
    </source>
</reference>
<proteinExistence type="predicted"/>
<dbReference type="GO" id="GO:0009228">
    <property type="term" value="P:thiamine biosynthetic process"/>
    <property type="evidence" value="ECO:0007669"/>
    <property type="project" value="InterPro"/>
</dbReference>
<comment type="caution">
    <text evidence="4">The sequence shown here is derived from an EMBL/GenBank/DDBJ whole genome shotgun (WGS) entry which is preliminary data.</text>
</comment>